<dbReference type="eggNOG" id="KOG1830">
    <property type="taxonomic scope" value="Eukaryota"/>
</dbReference>
<dbReference type="InParanoid" id="F4X098"/>
<proteinExistence type="predicted"/>
<dbReference type="Gene3D" id="1.20.5.340">
    <property type="match status" value="1"/>
</dbReference>
<keyword evidence="2" id="KW-1185">Reference proteome</keyword>
<sequence>MPFVMRKVEPRHVCRGHVPAGPHPGWPVGAELEAVANGTLTTSLRQLASLLTVAEDIFANLTAELAQVAERSGHLRHKLDKVEERLCTVDPKKIPVPRREDSSRLASAEMAIRRMWFDLVEQVHSTPNCERTVSLIGFPLKRAIQS</sequence>
<evidence type="ECO:0000313" key="2">
    <source>
        <dbReference type="Proteomes" id="UP000007755"/>
    </source>
</evidence>
<gene>
    <name evidence="1" type="ORF">G5I_11655</name>
</gene>
<dbReference type="Proteomes" id="UP000007755">
    <property type="component" value="Unassembled WGS sequence"/>
</dbReference>
<organism evidence="2">
    <name type="scientific">Acromyrmex echinatior</name>
    <name type="common">Panamanian leafcutter ant</name>
    <name type="synonym">Acromyrmex octospinosus echinatior</name>
    <dbReference type="NCBI Taxonomy" id="103372"/>
    <lineage>
        <taxon>Eukaryota</taxon>
        <taxon>Metazoa</taxon>
        <taxon>Ecdysozoa</taxon>
        <taxon>Arthropoda</taxon>
        <taxon>Hexapoda</taxon>
        <taxon>Insecta</taxon>
        <taxon>Pterygota</taxon>
        <taxon>Neoptera</taxon>
        <taxon>Endopterygota</taxon>
        <taxon>Hymenoptera</taxon>
        <taxon>Apocrita</taxon>
        <taxon>Aculeata</taxon>
        <taxon>Formicoidea</taxon>
        <taxon>Formicidae</taxon>
        <taxon>Myrmicinae</taxon>
        <taxon>Acromyrmex</taxon>
    </lineage>
</organism>
<name>F4X098_ACREC</name>
<dbReference type="AlphaFoldDB" id="F4X098"/>
<evidence type="ECO:0000313" key="1">
    <source>
        <dbReference type="EMBL" id="EGI60114.1"/>
    </source>
</evidence>
<protein>
    <submittedName>
        <fullName evidence="1">Wiskott-Aldrich syndrome protein family member 3</fullName>
    </submittedName>
</protein>
<dbReference type="STRING" id="103372.F4X098"/>
<reference evidence="1" key="1">
    <citation type="submission" date="2011-02" db="EMBL/GenBank/DDBJ databases">
        <title>The genome of the leaf-cutting ant Acromyrmex echinatior suggests key adaptations to social evolution and fungus farming.</title>
        <authorList>
            <person name="Nygaard S."/>
            <person name="Zhang G."/>
        </authorList>
    </citation>
    <scope>NUCLEOTIDE SEQUENCE</scope>
</reference>
<dbReference type="EMBL" id="GL888493">
    <property type="protein sequence ID" value="EGI60114.1"/>
    <property type="molecule type" value="Genomic_DNA"/>
</dbReference>
<accession>F4X098</accession>
<dbReference type="OrthoDB" id="1060785at2759"/>